<feature type="compositionally biased region" description="Pro residues" evidence="4">
    <location>
        <begin position="93"/>
        <end position="108"/>
    </location>
</feature>
<evidence type="ECO:0000259" key="5">
    <source>
        <dbReference type="PROSITE" id="PS50048"/>
    </source>
</evidence>
<organism evidence="6 7">
    <name type="scientific">Cercophora samala</name>
    <dbReference type="NCBI Taxonomy" id="330535"/>
    <lineage>
        <taxon>Eukaryota</taxon>
        <taxon>Fungi</taxon>
        <taxon>Dikarya</taxon>
        <taxon>Ascomycota</taxon>
        <taxon>Pezizomycotina</taxon>
        <taxon>Sordariomycetes</taxon>
        <taxon>Sordariomycetidae</taxon>
        <taxon>Sordariales</taxon>
        <taxon>Lasiosphaeriaceae</taxon>
        <taxon>Cercophora</taxon>
    </lineage>
</organism>
<dbReference type="PANTHER" id="PTHR31001:SF50">
    <property type="entry name" value="ZN(II)2CYS6 TRANSCRIPTION FACTOR (EUROFUNG)"/>
    <property type="match status" value="1"/>
</dbReference>
<evidence type="ECO:0000256" key="4">
    <source>
        <dbReference type="SAM" id="MobiDB-lite"/>
    </source>
</evidence>
<dbReference type="GO" id="GO:0008270">
    <property type="term" value="F:zinc ion binding"/>
    <property type="evidence" value="ECO:0007669"/>
    <property type="project" value="InterPro"/>
</dbReference>
<gene>
    <name evidence="6" type="ORF">QBC41DRAFT_55602</name>
</gene>
<accession>A0AA40D2V9</accession>
<dbReference type="Pfam" id="PF00172">
    <property type="entry name" value="Zn_clus"/>
    <property type="match status" value="1"/>
</dbReference>
<keyword evidence="7" id="KW-1185">Reference proteome</keyword>
<keyword evidence="3" id="KW-0539">Nucleus</keyword>
<dbReference type="GO" id="GO:0000981">
    <property type="term" value="F:DNA-binding transcription factor activity, RNA polymerase II-specific"/>
    <property type="evidence" value="ECO:0007669"/>
    <property type="project" value="InterPro"/>
</dbReference>
<dbReference type="PROSITE" id="PS50048">
    <property type="entry name" value="ZN2_CY6_FUNGAL_2"/>
    <property type="match status" value="1"/>
</dbReference>
<sequence>MSRSLPQIPSLNTGFNAPQNPEDLSSLLGDLSQPARVRSCVTCRARKVKCDKGSPCSNCKRYGIACVLAPYRPPRWVRRVAPSASSHTTSPPSTAPPQTPVMSSPPNPSTQKSEATHVMERLEKLEQLVKDLGGEAAIRNNMSKSPVQMTEQLSLDDTSQQDHVRSGIFSRIHDEVRLRDWLLETRELIATA</sequence>
<dbReference type="PROSITE" id="PS00463">
    <property type="entry name" value="ZN2_CY6_FUNGAL_1"/>
    <property type="match status" value="1"/>
</dbReference>
<dbReference type="EMBL" id="JAULSY010000204">
    <property type="protein sequence ID" value="KAK0658508.1"/>
    <property type="molecule type" value="Genomic_DNA"/>
</dbReference>
<dbReference type="GO" id="GO:0005634">
    <property type="term" value="C:nucleus"/>
    <property type="evidence" value="ECO:0007669"/>
    <property type="project" value="UniProtKB-SubCell"/>
</dbReference>
<evidence type="ECO:0000313" key="7">
    <source>
        <dbReference type="Proteomes" id="UP001174997"/>
    </source>
</evidence>
<name>A0AA40D2V9_9PEZI</name>
<protein>
    <recommendedName>
        <fullName evidence="5">Zn(2)-C6 fungal-type domain-containing protein</fullName>
    </recommendedName>
</protein>
<evidence type="ECO:0000256" key="1">
    <source>
        <dbReference type="ARBA" id="ARBA00004123"/>
    </source>
</evidence>
<evidence type="ECO:0000256" key="3">
    <source>
        <dbReference type="ARBA" id="ARBA00023242"/>
    </source>
</evidence>
<comment type="subcellular location">
    <subcellularLocation>
        <location evidence="1">Nucleus</location>
    </subcellularLocation>
</comment>
<reference evidence="6" key="1">
    <citation type="submission" date="2023-06" db="EMBL/GenBank/DDBJ databases">
        <title>Genome-scale phylogeny and comparative genomics of the fungal order Sordariales.</title>
        <authorList>
            <consortium name="Lawrence Berkeley National Laboratory"/>
            <person name="Hensen N."/>
            <person name="Bonometti L."/>
            <person name="Westerberg I."/>
            <person name="Brannstrom I.O."/>
            <person name="Guillou S."/>
            <person name="Cros-Aarteil S."/>
            <person name="Calhoun S."/>
            <person name="Haridas S."/>
            <person name="Kuo A."/>
            <person name="Mondo S."/>
            <person name="Pangilinan J."/>
            <person name="Riley R."/>
            <person name="Labutti K."/>
            <person name="Andreopoulos B."/>
            <person name="Lipzen A."/>
            <person name="Chen C."/>
            <person name="Yanf M."/>
            <person name="Daum C."/>
            <person name="Ng V."/>
            <person name="Clum A."/>
            <person name="Steindorff A."/>
            <person name="Ohm R."/>
            <person name="Martin F."/>
            <person name="Silar P."/>
            <person name="Natvig D."/>
            <person name="Lalanne C."/>
            <person name="Gautier V."/>
            <person name="Ament-Velasquez S.L."/>
            <person name="Kruys A."/>
            <person name="Hutchinson M.I."/>
            <person name="Powell A.J."/>
            <person name="Barry K."/>
            <person name="Miller A.N."/>
            <person name="Grigoriev I.V."/>
            <person name="Debuchy R."/>
            <person name="Gladieux P."/>
            <person name="Thoren M.H."/>
            <person name="Johannesson H."/>
        </authorList>
    </citation>
    <scope>NUCLEOTIDE SEQUENCE</scope>
    <source>
        <strain evidence="6">CBS 307.81</strain>
    </source>
</reference>
<dbReference type="Gene3D" id="4.10.240.10">
    <property type="entry name" value="Zn(2)-C6 fungal-type DNA-binding domain"/>
    <property type="match status" value="1"/>
</dbReference>
<dbReference type="InterPro" id="IPR050613">
    <property type="entry name" value="Sec_Metabolite_Reg"/>
</dbReference>
<proteinExistence type="predicted"/>
<dbReference type="CDD" id="cd00067">
    <property type="entry name" value="GAL4"/>
    <property type="match status" value="1"/>
</dbReference>
<dbReference type="PANTHER" id="PTHR31001">
    <property type="entry name" value="UNCHARACTERIZED TRANSCRIPTIONAL REGULATORY PROTEIN"/>
    <property type="match status" value="1"/>
</dbReference>
<keyword evidence="2" id="KW-0479">Metal-binding</keyword>
<dbReference type="AlphaFoldDB" id="A0AA40D2V9"/>
<dbReference type="InterPro" id="IPR036864">
    <property type="entry name" value="Zn2-C6_fun-type_DNA-bd_sf"/>
</dbReference>
<feature type="domain" description="Zn(2)-C6 fungal-type" evidence="5">
    <location>
        <begin position="39"/>
        <end position="68"/>
    </location>
</feature>
<feature type="compositionally biased region" description="Low complexity" evidence="4">
    <location>
        <begin position="81"/>
        <end position="92"/>
    </location>
</feature>
<feature type="region of interest" description="Disordered" evidence="4">
    <location>
        <begin position="1"/>
        <end position="29"/>
    </location>
</feature>
<evidence type="ECO:0000313" key="6">
    <source>
        <dbReference type="EMBL" id="KAK0658508.1"/>
    </source>
</evidence>
<dbReference type="SUPFAM" id="SSF57701">
    <property type="entry name" value="Zn2/Cys6 DNA-binding domain"/>
    <property type="match status" value="1"/>
</dbReference>
<dbReference type="Proteomes" id="UP001174997">
    <property type="component" value="Unassembled WGS sequence"/>
</dbReference>
<evidence type="ECO:0000256" key="2">
    <source>
        <dbReference type="ARBA" id="ARBA00022723"/>
    </source>
</evidence>
<feature type="compositionally biased region" description="Polar residues" evidence="4">
    <location>
        <begin position="1"/>
        <end position="23"/>
    </location>
</feature>
<feature type="region of interest" description="Disordered" evidence="4">
    <location>
        <begin position="81"/>
        <end position="116"/>
    </location>
</feature>
<dbReference type="SMART" id="SM00066">
    <property type="entry name" value="GAL4"/>
    <property type="match status" value="1"/>
</dbReference>
<dbReference type="InterPro" id="IPR001138">
    <property type="entry name" value="Zn2Cys6_DnaBD"/>
</dbReference>
<comment type="caution">
    <text evidence="6">The sequence shown here is derived from an EMBL/GenBank/DDBJ whole genome shotgun (WGS) entry which is preliminary data.</text>
</comment>